<comment type="caution">
    <text evidence="1">The sequence shown here is derived from an EMBL/GenBank/DDBJ whole genome shotgun (WGS) entry which is preliminary data.</text>
</comment>
<reference evidence="1 2" key="1">
    <citation type="submission" date="2024-05" db="EMBL/GenBank/DDBJ databases">
        <authorList>
            <person name="De Oliveira J.P."/>
            <person name="Noriler S.A."/>
            <person name="De Oliveira A.G."/>
            <person name="Sipoli D.S."/>
        </authorList>
    </citation>
    <scope>NUCLEOTIDE SEQUENCE [LARGE SCALE GENOMIC DNA]</scope>
    <source>
        <strain evidence="1 2">LABIM186</strain>
    </source>
</reference>
<evidence type="ECO:0000313" key="2">
    <source>
        <dbReference type="Proteomes" id="UP001438292"/>
    </source>
</evidence>
<dbReference type="EMBL" id="JBDQQU010000276">
    <property type="protein sequence ID" value="MEO3957098.1"/>
    <property type="molecule type" value="Genomic_DNA"/>
</dbReference>
<protein>
    <submittedName>
        <fullName evidence="1">Uncharacterized protein</fullName>
    </submittedName>
</protein>
<sequence>MYINAMHGIKPISHTKLPHQENEVEHSKMHVRPISGERQVANILYESGVPYDDTCTFEKNLSNAISRGLIPETGSFILRNLELNLGVGEKMEMPPNIKLINCRVTSGEVSFYSGELHATGRDSIAISKDSNAVAYATVDRAIANASANGAVVTANGYGAIANATVEGAVANASANGAVANAMAPWAIAHAEADGAMACARVAGTSAYATTPGAKAISFDKNAVAFHKQGERYIPADFNYSAEEHIEKMRAQYESFGRDVSGSSGKIFLKNIFDAMKELYQPKNVIGFTQANKETPPTIYYRCGDLAGHATLLHPMKDNIGFEMPYRGDDYSGKNIKDDKHQTRFMEKFPRIGGRHNSRSHLVTVKDNEKLGFHNKAMDAFSGMLALKSMNVERGRTYAMQNLNLLNWTAPGTRAIQR</sequence>
<name>A0ABV0HAI1_9NEIS</name>
<accession>A0ABV0HAI1</accession>
<organism evidence="1 2">
    <name type="scientific">Chromobacterium piscinae</name>
    <dbReference type="NCBI Taxonomy" id="686831"/>
    <lineage>
        <taxon>Bacteria</taxon>
        <taxon>Pseudomonadati</taxon>
        <taxon>Pseudomonadota</taxon>
        <taxon>Betaproteobacteria</taxon>
        <taxon>Neisseriales</taxon>
        <taxon>Chromobacteriaceae</taxon>
        <taxon>Chromobacterium</taxon>
    </lineage>
</organism>
<dbReference type="Proteomes" id="UP001438292">
    <property type="component" value="Unassembled WGS sequence"/>
</dbReference>
<keyword evidence="2" id="KW-1185">Reference proteome</keyword>
<dbReference type="RefSeq" id="WP_346196250.1">
    <property type="nucleotide sequence ID" value="NZ_JBDJHV010000039.1"/>
</dbReference>
<gene>
    <name evidence="1" type="ORF">ABH309_21900</name>
</gene>
<evidence type="ECO:0000313" key="1">
    <source>
        <dbReference type="EMBL" id="MEO3957098.1"/>
    </source>
</evidence>
<proteinExistence type="predicted"/>